<dbReference type="GO" id="GO:0003723">
    <property type="term" value="F:RNA binding"/>
    <property type="evidence" value="ECO:0007669"/>
    <property type="project" value="InterPro"/>
</dbReference>
<feature type="region of interest" description="Disordered" evidence="3">
    <location>
        <begin position="593"/>
        <end position="917"/>
    </location>
</feature>
<feature type="compositionally biased region" description="Basic and acidic residues" evidence="3">
    <location>
        <begin position="669"/>
        <end position="689"/>
    </location>
</feature>
<dbReference type="InterPro" id="IPR020103">
    <property type="entry name" value="PsdUridine_synth_cat_dom_sf"/>
</dbReference>
<feature type="region of interest" description="Disordered" evidence="3">
    <location>
        <begin position="51"/>
        <end position="72"/>
    </location>
</feature>
<dbReference type="PIRSF" id="PIRSF037016">
    <property type="entry name" value="Pseudouridin_synth_euk_prd"/>
    <property type="match status" value="1"/>
</dbReference>
<evidence type="ECO:0000259" key="4">
    <source>
        <dbReference type="PROSITE" id="PS50984"/>
    </source>
</evidence>
<dbReference type="InterPro" id="IPR011760">
    <property type="entry name" value="PsdUridine_synth_TruD_insert"/>
</dbReference>
<reference evidence="5 6" key="1">
    <citation type="journal article" date="2018" name="Mol. Biol. Evol.">
        <title>Analysis of the draft genome of the red seaweed Gracilariopsis chorda provides insights into genome size evolution in Rhodophyta.</title>
        <authorList>
            <person name="Lee J."/>
            <person name="Yang E.C."/>
            <person name="Graf L."/>
            <person name="Yang J.H."/>
            <person name="Qiu H."/>
            <person name="Zel Zion U."/>
            <person name="Chan C.X."/>
            <person name="Stephens T.G."/>
            <person name="Weber A.P.M."/>
            <person name="Boo G.H."/>
            <person name="Boo S.M."/>
            <person name="Kim K.M."/>
            <person name="Shin Y."/>
            <person name="Jung M."/>
            <person name="Lee S.J."/>
            <person name="Yim H.S."/>
            <person name="Lee J.H."/>
            <person name="Bhattacharya D."/>
            <person name="Yoon H.S."/>
        </authorList>
    </citation>
    <scope>NUCLEOTIDE SEQUENCE [LARGE SCALE GENOMIC DNA]</scope>
    <source>
        <strain evidence="5 6">SKKU-2015</strain>
        <tissue evidence="5">Whole body</tissue>
    </source>
</reference>
<feature type="compositionally biased region" description="Basic and acidic residues" evidence="3">
    <location>
        <begin position="878"/>
        <end position="889"/>
    </location>
</feature>
<dbReference type="AlphaFoldDB" id="A0A2V3J4F0"/>
<protein>
    <submittedName>
        <fullName evidence="5">Pseudouridylate synthase 7-like</fullName>
    </submittedName>
</protein>
<evidence type="ECO:0000313" key="5">
    <source>
        <dbReference type="EMBL" id="PXF48250.1"/>
    </source>
</evidence>
<keyword evidence="6" id="KW-1185">Reference proteome</keyword>
<feature type="compositionally biased region" description="Basic and acidic residues" evidence="3">
    <location>
        <begin position="167"/>
        <end position="185"/>
    </location>
</feature>
<dbReference type="Proteomes" id="UP000247409">
    <property type="component" value="Unassembled WGS sequence"/>
</dbReference>
<feature type="compositionally biased region" description="Basic and acidic residues" evidence="3">
    <location>
        <begin position="763"/>
        <end position="772"/>
    </location>
</feature>
<organism evidence="5 6">
    <name type="scientific">Gracilariopsis chorda</name>
    <dbReference type="NCBI Taxonomy" id="448386"/>
    <lineage>
        <taxon>Eukaryota</taxon>
        <taxon>Rhodophyta</taxon>
        <taxon>Florideophyceae</taxon>
        <taxon>Rhodymeniophycidae</taxon>
        <taxon>Gracilariales</taxon>
        <taxon>Gracilariaceae</taxon>
        <taxon>Gracilariopsis</taxon>
    </lineage>
</organism>
<dbReference type="EMBL" id="NBIV01000015">
    <property type="protein sequence ID" value="PXF48250.1"/>
    <property type="molecule type" value="Genomic_DNA"/>
</dbReference>
<evidence type="ECO:0000256" key="3">
    <source>
        <dbReference type="SAM" id="MobiDB-lite"/>
    </source>
</evidence>
<dbReference type="GO" id="GO:0005634">
    <property type="term" value="C:nucleus"/>
    <property type="evidence" value="ECO:0007669"/>
    <property type="project" value="TreeGrafter"/>
</dbReference>
<feature type="compositionally biased region" description="Polar residues" evidence="3">
    <location>
        <begin position="895"/>
        <end position="905"/>
    </location>
</feature>
<dbReference type="PANTHER" id="PTHR13326:SF21">
    <property type="entry name" value="PSEUDOURIDYLATE SYNTHASE PUS7L"/>
    <property type="match status" value="1"/>
</dbReference>
<dbReference type="STRING" id="448386.A0A2V3J4F0"/>
<feature type="compositionally biased region" description="Pro residues" evidence="3">
    <location>
        <begin position="58"/>
        <end position="69"/>
    </location>
</feature>
<evidence type="ECO:0000256" key="1">
    <source>
        <dbReference type="ARBA" id="ARBA00007953"/>
    </source>
</evidence>
<feature type="region of interest" description="Disordered" evidence="3">
    <location>
        <begin position="130"/>
        <end position="185"/>
    </location>
</feature>
<dbReference type="SUPFAM" id="SSF55120">
    <property type="entry name" value="Pseudouridine synthase"/>
    <property type="match status" value="1"/>
</dbReference>
<feature type="compositionally biased region" description="Polar residues" evidence="3">
    <location>
        <begin position="829"/>
        <end position="857"/>
    </location>
</feature>
<gene>
    <name evidence="5" type="ORF">BWQ96_01939</name>
</gene>
<evidence type="ECO:0000256" key="2">
    <source>
        <dbReference type="ARBA" id="ARBA00023235"/>
    </source>
</evidence>
<proteinExistence type="inferred from homology"/>
<keyword evidence="2" id="KW-0413">Isomerase</keyword>
<dbReference type="GO" id="GO:0001522">
    <property type="term" value="P:pseudouridine synthesis"/>
    <property type="evidence" value="ECO:0007669"/>
    <property type="project" value="InterPro"/>
</dbReference>
<feature type="compositionally biased region" description="Basic residues" evidence="3">
    <location>
        <begin position="141"/>
        <end position="156"/>
    </location>
</feature>
<dbReference type="CDD" id="cd02576">
    <property type="entry name" value="PseudoU_synth_ScPUS7"/>
    <property type="match status" value="1"/>
</dbReference>
<dbReference type="PROSITE" id="PS50984">
    <property type="entry name" value="TRUD"/>
    <property type="match status" value="1"/>
</dbReference>
<dbReference type="Gene3D" id="3.30.2350.20">
    <property type="entry name" value="TruD, catalytic domain"/>
    <property type="match status" value="2"/>
</dbReference>
<dbReference type="OrthoDB" id="447290at2759"/>
<feature type="compositionally biased region" description="Basic and acidic residues" evidence="3">
    <location>
        <begin position="804"/>
        <end position="828"/>
    </location>
</feature>
<dbReference type="InterPro" id="IPR001656">
    <property type="entry name" value="PsdUridine_synth_TruD"/>
</dbReference>
<dbReference type="GO" id="GO:0009982">
    <property type="term" value="F:pseudouridine synthase activity"/>
    <property type="evidence" value="ECO:0007669"/>
    <property type="project" value="InterPro"/>
</dbReference>
<feature type="compositionally biased region" description="Basic and acidic residues" evidence="3">
    <location>
        <begin position="604"/>
        <end position="661"/>
    </location>
</feature>
<comment type="caution">
    <text evidence="5">The sequence shown here is derived from an EMBL/GenBank/DDBJ whole genome shotgun (WGS) entry which is preliminary data.</text>
</comment>
<evidence type="ECO:0000313" key="6">
    <source>
        <dbReference type="Proteomes" id="UP000247409"/>
    </source>
</evidence>
<dbReference type="PANTHER" id="PTHR13326">
    <property type="entry name" value="TRNA PSEUDOURIDINE SYNTHASE D"/>
    <property type="match status" value="1"/>
</dbReference>
<dbReference type="InterPro" id="IPR042214">
    <property type="entry name" value="TruD_catalytic"/>
</dbReference>
<feature type="domain" description="TRUD" evidence="4">
    <location>
        <begin position="317"/>
        <end position="558"/>
    </location>
</feature>
<name>A0A2V3J4F0_9FLOR</name>
<accession>A0A2V3J4F0</accession>
<dbReference type="Pfam" id="PF01142">
    <property type="entry name" value="TruD"/>
    <property type="match status" value="1"/>
</dbReference>
<sequence>MPVTEADVAITERLSAHTPFRAVLKQSVHDFIVNEIASDNTVVALTRLPQFTPKRPRQTPPPQSAPPPAHLSVAPIDAFFPNADSPPSTALAAALAAGHTSHVLPAQPEKSLRKLVHEWIRHNLPSFATDTVQSDAAQAVRLRRRPEGRPRKRRRVEHTNNAQCPSSDHHPHKFDPREYRQHHPSDFPNKALVNFVLWKRNRDTTEALTVLAKALHRNVKHFSYAGTKDRRAVTTQLVQIRGIQQRQLAKANFTLLRRDNNRPSVLVGNPTVVGTGKAPTLRLGDLKGNRFTLVLRDFEAQCDRDVENALHSIRHVGFINYFGLQRFGSGVSPTHVTGFAVLRADFEDVCRRILLPLRIGANVKEMRPERQRFVLALEQFACKEISATQLLPQLAPFQRIERAVVASFADDESKGLPVHDYRKAFGKLPRFLRMMYGHAVQSFLWNIMASERIRLCRPDPKTNNMHAIAGDLVLETHAREAELSFKTKLRRVTEEEEEKKSVPVHHVFIPVVGSEVPLPSAKYAEPARKILQHEKIDLKSLPKSEFALKGTYRRLLALPKNVETKISSYNDVQEQIAPSSVARLVAELQASNRDSDVMAPAESAESREQQDDKVSVMKDEPLGEELKKENTEKESNKEDGGRDEVVVEEPKKEIECDKEDFMNNEQMTEESKKQEGQHAACRKEQDVVVEKSGAPQLTNQQQVRDVASEASSPRYEHGTGNQQRNDKPALPVPVSRTETNENAVVDRASEEQLARSTQDVTSGEEKGHRETDETIEGTEAITDSRVVSEDANAAKAESTVAKQPVDRTPEGKDKGVANEASNTDKKSDTTSYVVQDTKQMSQGKSTSEGKVSSNTEEIPNDQVEGANGHNVLEANAESDTKTGDDRMEQEFTEYANGSKNTSGNDETSRNEQSDAQATKKALVISFNLGCAEYATMLVRELTGHESSTAAQKALQESVQ</sequence>
<comment type="similarity">
    <text evidence="1">Belongs to the pseudouridine synthase TruD family.</text>
</comment>